<dbReference type="PROSITE" id="PS51900">
    <property type="entry name" value="CB"/>
    <property type="match status" value="1"/>
</dbReference>
<keyword evidence="3 9" id="KW-0132">Cell division</keyword>
<dbReference type="InterPro" id="IPR013762">
    <property type="entry name" value="Integrase-like_cat_sf"/>
</dbReference>
<feature type="active site" evidence="9">
    <location>
        <position position="261"/>
    </location>
</feature>
<keyword evidence="6 9" id="KW-0238">DNA-binding</keyword>
<dbReference type="InterPro" id="IPR010998">
    <property type="entry name" value="Integrase_recombinase_N"/>
</dbReference>
<dbReference type="InterPro" id="IPR011010">
    <property type="entry name" value="DNA_brk_join_enz"/>
</dbReference>
<dbReference type="InterPro" id="IPR004107">
    <property type="entry name" value="Integrase_SAM-like_N"/>
</dbReference>
<proteinExistence type="inferred from homology"/>
<dbReference type="PROSITE" id="PS51898">
    <property type="entry name" value="TYR_RECOMBINASE"/>
    <property type="match status" value="1"/>
</dbReference>
<organism evidence="12 13">
    <name type="scientific">Azospirillum rugosum</name>
    <dbReference type="NCBI Taxonomy" id="416170"/>
    <lineage>
        <taxon>Bacteria</taxon>
        <taxon>Pseudomonadati</taxon>
        <taxon>Pseudomonadota</taxon>
        <taxon>Alphaproteobacteria</taxon>
        <taxon>Rhodospirillales</taxon>
        <taxon>Azospirillaceae</taxon>
        <taxon>Azospirillum</taxon>
    </lineage>
</organism>
<gene>
    <name evidence="9" type="primary">xerC</name>
    <name evidence="12" type="ORF">J2851_005015</name>
</gene>
<dbReference type="Pfam" id="PF02899">
    <property type="entry name" value="Phage_int_SAM_1"/>
    <property type="match status" value="1"/>
</dbReference>
<dbReference type="HAMAP" id="MF_01808">
    <property type="entry name" value="Recomb_XerC_XerD"/>
    <property type="match status" value="1"/>
</dbReference>
<accession>A0ABS4SRZ0</accession>
<sequence length="320" mass="35567">MTGKKEAILGFSAQPDVQDAMGHWRRWLESERNVSPHTLTAYVGDLATFLEFITGYHARPPSMNDLGSLGPADFRAWLSKLANDGLIAASRARALAAVRNFFRWLDRSGRLHNPAIGGLSTPKVKRPMPRPLTVVDADRLLEESEKEPDEPWIGKRDRALFTLLYGCGLRISEALNLRRKDAPLGETLRVQGKGRKERMVPVLPAVTEAVRAYMDACPYKQGPDAPLFVGVRGGQLAPAIAQRQMRDLRRMIGLPETATPHALRHSFATHLLADGGDLRAIQDLLGHASLSTTQRYTDVESEQLMEIYRAAHPRAKQTPK</sequence>
<evidence type="ECO:0000256" key="6">
    <source>
        <dbReference type="ARBA" id="ARBA00023125"/>
    </source>
</evidence>
<keyword evidence="5 9" id="KW-0229">DNA integration</keyword>
<keyword evidence="7 9" id="KW-0233">DNA recombination</keyword>
<evidence type="ECO:0000256" key="7">
    <source>
        <dbReference type="ARBA" id="ARBA00023172"/>
    </source>
</evidence>
<reference evidence="12 13" key="1">
    <citation type="submission" date="2021-03" db="EMBL/GenBank/DDBJ databases">
        <title>Genomic Encyclopedia of Type Strains, Phase III (KMG-III): the genomes of soil and plant-associated and newly described type strains.</title>
        <authorList>
            <person name="Whitman W."/>
        </authorList>
    </citation>
    <scope>NUCLEOTIDE SEQUENCE [LARGE SCALE GENOMIC DNA]</scope>
    <source>
        <strain evidence="12 13">IMMIB AFH-6</strain>
    </source>
</reference>
<dbReference type="Proteomes" id="UP000781958">
    <property type="component" value="Unassembled WGS sequence"/>
</dbReference>
<evidence type="ECO:0000256" key="8">
    <source>
        <dbReference type="ARBA" id="ARBA00023306"/>
    </source>
</evidence>
<dbReference type="Gene3D" id="1.10.443.10">
    <property type="entry name" value="Intergrase catalytic core"/>
    <property type="match status" value="1"/>
</dbReference>
<protein>
    <recommendedName>
        <fullName evidence="9">Tyrosine recombinase XerC</fullName>
    </recommendedName>
</protein>
<dbReference type="SUPFAM" id="SSF47823">
    <property type="entry name" value="lambda integrase-like, N-terminal domain"/>
    <property type="match status" value="1"/>
</dbReference>
<dbReference type="InterPro" id="IPR050090">
    <property type="entry name" value="Tyrosine_recombinase_XerCD"/>
</dbReference>
<keyword evidence="13" id="KW-1185">Reference proteome</keyword>
<evidence type="ECO:0000313" key="12">
    <source>
        <dbReference type="EMBL" id="MBP2295212.1"/>
    </source>
</evidence>
<dbReference type="EMBL" id="JAGINP010000020">
    <property type="protein sequence ID" value="MBP2295212.1"/>
    <property type="molecule type" value="Genomic_DNA"/>
</dbReference>
<comment type="caution">
    <text evidence="12">The sequence shown here is derived from an EMBL/GenBank/DDBJ whole genome shotgun (WGS) entry which is preliminary data.</text>
</comment>
<comment type="subcellular location">
    <subcellularLocation>
        <location evidence="1 9">Cytoplasm</location>
    </subcellularLocation>
</comment>
<dbReference type="Pfam" id="PF00589">
    <property type="entry name" value="Phage_integrase"/>
    <property type="match status" value="1"/>
</dbReference>
<dbReference type="RefSeq" id="WP_209769628.1">
    <property type="nucleotide sequence ID" value="NZ_JAGINP010000020.1"/>
</dbReference>
<dbReference type="SUPFAM" id="SSF56349">
    <property type="entry name" value="DNA breaking-rejoining enzymes"/>
    <property type="match status" value="1"/>
</dbReference>
<evidence type="ECO:0000256" key="3">
    <source>
        <dbReference type="ARBA" id="ARBA00022618"/>
    </source>
</evidence>
<keyword evidence="2 9" id="KW-0963">Cytoplasm</keyword>
<dbReference type="InterPro" id="IPR023009">
    <property type="entry name" value="Tyrosine_recombinase_XerC/XerD"/>
</dbReference>
<feature type="domain" description="Tyr recombinase" evidence="10">
    <location>
        <begin position="127"/>
        <end position="309"/>
    </location>
</feature>
<evidence type="ECO:0000259" key="11">
    <source>
        <dbReference type="PROSITE" id="PS51900"/>
    </source>
</evidence>
<evidence type="ECO:0000259" key="10">
    <source>
        <dbReference type="PROSITE" id="PS51898"/>
    </source>
</evidence>
<feature type="domain" description="Core-binding (CB)" evidence="11">
    <location>
        <begin position="15"/>
        <end position="106"/>
    </location>
</feature>
<evidence type="ECO:0000256" key="9">
    <source>
        <dbReference type="HAMAP-Rule" id="MF_01808"/>
    </source>
</evidence>
<dbReference type="PANTHER" id="PTHR30349:SF90">
    <property type="entry name" value="TYROSINE RECOMBINASE XERD"/>
    <property type="match status" value="1"/>
</dbReference>
<dbReference type="CDD" id="cd00798">
    <property type="entry name" value="INT_XerDC_C"/>
    <property type="match status" value="1"/>
</dbReference>
<feature type="active site" evidence="9">
    <location>
        <position position="287"/>
    </location>
</feature>
<keyword evidence="4 9" id="KW-0159">Chromosome partition</keyword>
<feature type="active site" evidence="9">
    <location>
        <position position="264"/>
    </location>
</feature>
<dbReference type="InterPro" id="IPR044068">
    <property type="entry name" value="CB"/>
</dbReference>
<comment type="similarity">
    <text evidence="9">Belongs to the 'phage' integrase family. XerC subfamily.</text>
</comment>
<dbReference type="Gene3D" id="1.10.150.130">
    <property type="match status" value="1"/>
</dbReference>
<dbReference type="PANTHER" id="PTHR30349">
    <property type="entry name" value="PHAGE INTEGRASE-RELATED"/>
    <property type="match status" value="1"/>
</dbReference>
<feature type="active site" evidence="9">
    <location>
        <position position="170"/>
    </location>
</feature>
<evidence type="ECO:0000256" key="5">
    <source>
        <dbReference type="ARBA" id="ARBA00022908"/>
    </source>
</evidence>
<evidence type="ECO:0000256" key="2">
    <source>
        <dbReference type="ARBA" id="ARBA00022490"/>
    </source>
</evidence>
<feature type="active site" description="O-(3'-phospho-DNA)-tyrosine intermediate" evidence="9">
    <location>
        <position position="296"/>
    </location>
</feature>
<evidence type="ECO:0000313" key="13">
    <source>
        <dbReference type="Proteomes" id="UP000781958"/>
    </source>
</evidence>
<name>A0ABS4SRZ0_9PROT</name>
<evidence type="ECO:0000256" key="1">
    <source>
        <dbReference type="ARBA" id="ARBA00004496"/>
    </source>
</evidence>
<evidence type="ECO:0000256" key="4">
    <source>
        <dbReference type="ARBA" id="ARBA00022829"/>
    </source>
</evidence>
<comment type="subunit">
    <text evidence="9">Forms a cyclic heterotetrameric complex composed of two molecules of XerC and two molecules of XerD.</text>
</comment>
<feature type="active site" evidence="9">
    <location>
        <position position="193"/>
    </location>
</feature>
<dbReference type="InterPro" id="IPR002104">
    <property type="entry name" value="Integrase_catalytic"/>
</dbReference>
<comment type="function">
    <text evidence="9">Site-specific tyrosine recombinase, which acts by catalyzing the cutting and rejoining of the recombining DNA molecules. The XerC-XerD complex is essential to convert dimers of the bacterial chromosome into monomers to permit their segregation at cell division. It also contributes to the segregational stability of plasmids.</text>
</comment>
<keyword evidence="8 9" id="KW-0131">Cell cycle</keyword>